<reference evidence="5 6" key="1">
    <citation type="submission" date="2017-06" db="EMBL/GenBank/DDBJ databases">
        <title>Herbaspirillum phytohormonus sp. nov., isolated from the root nodule of Robinia pseudoacacia in lead-zinc mine.</title>
        <authorList>
            <person name="Fan M."/>
            <person name="Lin Y."/>
        </authorList>
    </citation>
    <scope>NUCLEOTIDE SEQUENCE [LARGE SCALE GENOMIC DNA]</scope>
    <source>
        <strain evidence="5 6">HZ10</strain>
    </source>
</reference>
<dbReference type="SMART" id="SM00829">
    <property type="entry name" value="PKS_ER"/>
    <property type="match status" value="1"/>
</dbReference>
<dbReference type="Gene3D" id="3.40.50.720">
    <property type="entry name" value="NAD(P)-binding Rossmann-like Domain"/>
    <property type="match status" value="1"/>
</dbReference>
<sequence length="389" mass="42319">MRAIVFNSGYDVRVEHVPPPSLDLPDDIIVRVTAAAIGGADLHIYRGQIAGMRERDILGREFIGIVEQAGPEVTALKVGDRVVVPSVVACGKCFFCKRRLYSACEISNFDRSTVMNEKAIRSGAAFFGYGHFHGGLPGGHAELVRVPYANTGPMVLPPEIDDDRAVFLCDALPTAYQSVLNAGIEEGDTLTIFGAGPVGQLAAACARVMGVGRIYMVDRHDYLLRFAADHYGAIPINFCSTQTEQFIIQHTGYRGADCVIDAVGFEAKGSPIETALSAAKLEGGSGKVLRRAIATVRRGGRISVAGTYHGVTHGFPFGEIFEKNVSLRAGRTNIHEHLGDLLRWLREKKIDPTPIISHHLPLEEGPRAYKMAHGHLEERRKILLVPSLM</sequence>
<evidence type="ECO:0000313" key="6">
    <source>
        <dbReference type="Proteomes" id="UP000197596"/>
    </source>
</evidence>
<evidence type="ECO:0000259" key="4">
    <source>
        <dbReference type="SMART" id="SM00829"/>
    </source>
</evidence>
<evidence type="ECO:0000313" key="5">
    <source>
        <dbReference type="EMBL" id="OWY28150.1"/>
    </source>
</evidence>
<accession>A0A246WRA7</accession>
<dbReference type="Proteomes" id="UP000197596">
    <property type="component" value="Unassembled WGS sequence"/>
</dbReference>
<dbReference type="SUPFAM" id="SSF51735">
    <property type="entry name" value="NAD(P)-binding Rossmann-fold domains"/>
    <property type="match status" value="1"/>
</dbReference>
<dbReference type="InterPro" id="IPR036291">
    <property type="entry name" value="NAD(P)-bd_dom_sf"/>
</dbReference>
<comment type="cofactor">
    <cofactor evidence="1">
        <name>Zn(2+)</name>
        <dbReference type="ChEBI" id="CHEBI:29105"/>
    </cofactor>
</comment>
<keyword evidence="3" id="KW-0862">Zinc</keyword>
<gene>
    <name evidence="5" type="ORF">CEJ42_16145</name>
</gene>
<dbReference type="PANTHER" id="PTHR42813:SF2">
    <property type="entry name" value="DEHYDROGENASE, ZINC-CONTAINING, PUTATIVE (AFU_ORTHOLOGUE AFUA_2G02810)-RELATED"/>
    <property type="match status" value="1"/>
</dbReference>
<evidence type="ECO:0000256" key="3">
    <source>
        <dbReference type="ARBA" id="ARBA00022833"/>
    </source>
</evidence>
<dbReference type="InterPro" id="IPR011032">
    <property type="entry name" value="GroES-like_sf"/>
</dbReference>
<evidence type="ECO:0000256" key="1">
    <source>
        <dbReference type="ARBA" id="ARBA00001947"/>
    </source>
</evidence>
<keyword evidence="2" id="KW-0479">Metal-binding</keyword>
<dbReference type="Gene3D" id="3.90.180.10">
    <property type="entry name" value="Medium-chain alcohol dehydrogenases, catalytic domain"/>
    <property type="match status" value="1"/>
</dbReference>
<proteinExistence type="predicted"/>
<dbReference type="Pfam" id="PF08240">
    <property type="entry name" value="ADH_N"/>
    <property type="match status" value="1"/>
</dbReference>
<name>A0A246WRA7_9BURK</name>
<protein>
    <submittedName>
        <fullName evidence="5">Glutathione-dependent formaldehyde dehydrogenase</fullName>
    </submittedName>
</protein>
<dbReference type="GO" id="GO:0016491">
    <property type="term" value="F:oxidoreductase activity"/>
    <property type="evidence" value="ECO:0007669"/>
    <property type="project" value="InterPro"/>
</dbReference>
<dbReference type="SUPFAM" id="SSF50129">
    <property type="entry name" value="GroES-like"/>
    <property type="match status" value="1"/>
</dbReference>
<comment type="caution">
    <text evidence="5">The sequence shown here is derived from an EMBL/GenBank/DDBJ whole genome shotgun (WGS) entry which is preliminary data.</text>
</comment>
<dbReference type="EMBL" id="NJGU01000008">
    <property type="protein sequence ID" value="OWY28150.1"/>
    <property type="molecule type" value="Genomic_DNA"/>
</dbReference>
<dbReference type="InterPro" id="IPR020843">
    <property type="entry name" value="ER"/>
</dbReference>
<organism evidence="5 6">
    <name type="scientific">Herbaspirillum robiniae</name>
    <dbReference type="NCBI Taxonomy" id="2014887"/>
    <lineage>
        <taxon>Bacteria</taxon>
        <taxon>Pseudomonadati</taxon>
        <taxon>Pseudomonadota</taxon>
        <taxon>Betaproteobacteria</taxon>
        <taxon>Burkholderiales</taxon>
        <taxon>Oxalobacteraceae</taxon>
        <taxon>Herbaspirillum</taxon>
    </lineage>
</organism>
<evidence type="ECO:0000256" key="2">
    <source>
        <dbReference type="ARBA" id="ARBA00022723"/>
    </source>
</evidence>
<dbReference type="PANTHER" id="PTHR42813">
    <property type="entry name" value="ZINC-TYPE ALCOHOL DEHYDROGENASE-LIKE"/>
    <property type="match status" value="1"/>
</dbReference>
<dbReference type="InterPro" id="IPR013154">
    <property type="entry name" value="ADH-like_N"/>
</dbReference>
<feature type="domain" description="Enoyl reductase (ER)" evidence="4">
    <location>
        <begin position="9"/>
        <end position="385"/>
    </location>
</feature>
<dbReference type="AlphaFoldDB" id="A0A246WRA7"/>
<dbReference type="RefSeq" id="WP_088751777.1">
    <property type="nucleotide sequence ID" value="NZ_NJGU01000008.1"/>
</dbReference>
<dbReference type="GO" id="GO:0046872">
    <property type="term" value="F:metal ion binding"/>
    <property type="evidence" value="ECO:0007669"/>
    <property type="project" value="UniProtKB-KW"/>
</dbReference>